<name>A0A830ECD7_9EURY</name>
<keyword evidence="3" id="KW-1185">Reference proteome</keyword>
<keyword evidence="1" id="KW-0472">Membrane</keyword>
<sequence>MSADDSSATARDSLDGGAATLTTRRLRYLGAALATLVALLHLLDPNHGLLELFALLYANPRVLVFDPRPAAFVVSATALLVGVSLSRNAPNRRPYYVAGIVVALTYVVGYLAWHLTGHGGFLPGREPLLHGVAPVANVVRHLTSDPWAAASMASELGLIATLVALLRRE</sequence>
<evidence type="ECO:0000313" key="2">
    <source>
        <dbReference type="EMBL" id="GGI96480.1"/>
    </source>
</evidence>
<organism evidence="2 3">
    <name type="scientific">Halobellus salinus</name>
    <dbReference type="NCBI Taxonomy" id="931585"/>
    <lineage>
        <taxon>Archaea</taxon>
        <taxon>Methanobacteriati</taxon>
        <taxon>Methanobacteriota</taxon>
        <taxon>Stenosarchaea group</taxon>
        <taxon>Halobacteria</taxon>
        <taxon>Halobacteriales</taxon>
        <taxon>Haloferacaceae</taxon>
        <taxon>Halobellus</taxon>
    </lineage>
</organism>
<feature type="transmembrane region" description="Helical" evidence="1">
    <location>
        <begin position="95"/>
        <end position="113"/>
    </location>
</feature>
<accession>A0A830ECD7</accession>
<reference evidence="2" key="2">
    <citation type="submission" date="2020-09" db="EMBL/GenBank/DDBJ databases">
        <authorList>
            <person name="Sun Q."/>
            <person name="Ohkuma M."/>
        </authorList>
    </citation>
    <scope>NUCLEOTIDE SEQUENCE</scope>
    <source>
        <strain evidence="2">JCM 14359</strain>
    </source>
</reference>
<feature type="transmembrane region" description="Helical" evidence="1">
    <location>
        <begin position="26"/>
        <end position="43"/>
    </location>
</feature>
<dbReference type="EMBL" id="BMOC01000001">
    <property type="protein sequence ID" value="GGI96480.1"/>
    <property type="molecule type" value="Genomic_DNA"/>
</dbReference>
<dbReference type="RefSeq" id="WP_188785626.1">
    <property type="nucleotide sequence ID" value="NZ_BMOC01000001.1"/>
</dbReference>
<dbReference type="AlphaFoldDB" id="A0A830ECD7"/>
<evidence type="ECO:0000256" key="1">
    <source>
        <dbReference type="SAM" id="Phobius"/>
    </source>
</evidence>
<evidence type="ECO:0000313" key="3">
    <source>
        <dbReference type="Proteomes" id="UP000653099"/>
    </source>
</evidence>
<proteinExistence type="predicted"/>
<dbReference type="OrthoDB" id="264513at2157"/>
<feature type="transmembrane region" description="Helical" evidence="1">
    <location>
        <begin position="147"/>
        <end position="166"/>
    </location>
</feature>
<gene>
    <name evidence="2" type="ORF">GCM10008995_03190</name>
</gene>
<reference evidence="2" key="1">
    <citation type="journal article" date="2014" name="Int. J. Syst. Evol. Microbiol.">
        <title>Complete genome sequence of Corynebacterium casei LMG S-19264T (=DSM 44701T), isolated from a smear-ripened cheese.</title>
        <authorList>
            <consortium name="US DOE Joint Genome Institute (JGI-PGF)"/>
            <person name="Walter F."/>
            <person name="Albersmeier A."/>
            <person name="Kalinowski J."/>
            <person name="Ruckert C."/>
        </authorList>
    </citation>
    <scope>NUCLEOTIDE SEQUENCE</scope>
    <source>
        <strain evidence="2">JCM 14359</strain>
    </source>
</reference>
<dbReference type="Proteomes" id="UP000653099">
    <property type="component" value="Unassembled WGS sequence"/>
</dbReference>
<comment type="caution">
    <text evidence="2">The sequence shown here is derived from an EMBL/GenBank/DDBJ whole genome shotgun (WGS) entry which is preliminary data.</text>
</comment>
<feature type="transmembrane region" description="Helical" evidence="1">
    <location>
        <begin position="63"/>
        <end position="83"/>
    </location>
</feature>
<keyword evidence="1" id="KW-0812">Transmembrane</keyword>
<protein>
    <submittedName>
        <fullName evidence="2">Uncharacterized protein</fullName>
    </submittedName>
</protein>
<keyword evidence="1" id="KW-1133">Transmembrane helix</keyword>